<organism evidence="2 3">
    <name type="scientific">Methylobacterium longum</name>
    <dbReference type="NCBI Taxonomy" id="767694"/>
    <lineage>
        <taxon>Bacteria</taxon>
        <taxon>Pseudomonadati</taxon>
        <taxon>Pseudomonadota</taxon>
        <taxon>Alphaproteobacteria</taxon>
        <taxon>Hyphomicrobiales</taxon>
        <taxon>Methylobacteriaceae</taxon>
        <taxon>Methylobacterium</taxon>
    </lineage>
</organism>
<gene>
    <name evidence="2" type="ORF">QWZ18_25115</name>
</gene>
<reference evidence="3" key="1">
    <citation type="journal article" date="2019" name="Int. J. Syst. Evol. Microbiol.">
        <title>The Global Catalogue of Microorganisms (GCM) 10K type strain sequencing project: providing services to taxonomists for standard genome sequencing and annotation.</title>
        <authorList>
            <consortium name="The Broad Institute Genomics Platform"/>
            <consortium name="The Broad Institute Genome Sequencing Center for Infectious Disease"/>
            <person name="Wu L."/>
            <person name="Ma J."/>
        </authorList>
    </citation>
    <scope>NUCLEOTIDE SEQUENCE [LARGE SCALE GENOMIC DNA]</scope>
    <source>
        <strain evidence="3">CECT 7806</strain>
    </source>
</reference>
<evidence type="ECO:0000256" key="1">
    <source>
        <dbReference type="SAM" id="MobiDB-lite"/>
    </source>
</evidence>
<accession>A0ABT8AWM6</accession>
<evidence type="ECO:0000313" key="2">
    <source>
        <dbReference type="EMBL" id="MDN3573881.1"/>
    </source>
</evidence>
<keyword evidence="3" id="KW-1185">Reference proteome</keyword>
<evidence type="ECO:0000313" key="3">
    <source>
        <dbReference type="Proteomes" id="UP001244297"/>
    </source>
</evidence>
<dbReference type="Proteomes" id="UP001244297">
    <property type="component" value="Unassembled WGS sequence"/>
</dbReference>
<proteinExistence type="predicted"/>
<comment type="caution">
    <text evidence="2">The sequence shown here is derived from an EMBL/GenBank/DDBJ whole genome shotgun (WGS) entry which is preliminary data.</text>
</comment>
<sequence>MSARPAIIEPVVQQVPMPPPAPAVDAQAIRLWLARSGSPHRARSYERRVCQVRAPVGKPLGAVRLDDLRDDIAARSGASTKALAAASLNASSPSRRRSGSCGSTSAWP</sequence>
<dbReference type="RefSeq" id="WP_238291602.1">
    <property type="nucleotide sequence ID" value="NZ_BPQS01000041.1"/>
</dbReference>
<protein>
    <submittedName>
        <fullName evidence="2">Uncharacterized protein</fullName>
    </submittedName>
</protein>
<dbReference type="EMBL" id="JAUFPT010000087">
    <property type="protein sequence ID" value="MDN3573881.1"/>
    <property type="molecule type" value="Genomic_DNA"/>
</dbReference>
<name>A0ABT8AWM6_9HYPH</name>
<feature type="region of interest" description="Disordered" evidence="1">
    <location>
        <begin position="85"/>
        <end position="108"/>
    </location>
</feature>